<evidence type="ECO:0000256" key="1">
    <source>
        <dbReference type="SAM" id="SignalP"/>
    </source>
</evidence>
<protein>
    <submittedName>
        <fullName evidence="3">Filamentous hemagglutinin</fullName>
    </submittedName>
</protein>
<feature type="domain" description="Filamentous haemagglutinin FhaB/tRNA nuclease CdiA-like TPS" evidence="2">
    <location>
        <begin position="32"/>
        <end position="143"/>
    </location>
</feature>
<dbReference type="Proteomes" id="UP000235347">
    <property type="component" value="Unassembled WGS sequence"/>
</dbReference>
<keyword evidence="1" id="KW-0732">Signal</keyword>
<dbReference type="Pfam" id="PF05860">
    <property type="entry name" value="TPS"/>
    <property type="match status" value="1"/>
</dbReference>
<proteinExistence type="predicted"/>
<evidence type="ECO:0000259" key="2">
    <source>
        <dbReference type="SMART" id="SM00912"/>
    </source>
</evidence>
<dbReference type="SUPFAM" id="SSF51126">
    <property type="entry name" value="Pectin lyase-like"/>
    <property type="match status" value="1"/>
</dbReference>
<keyword evidence="4" id="KW-1185">Reference proteome</keyword>
<dbReference type="InterPro" id="IPR011050">
    <property type="entry name" value="Pectin_lyase_fold/virulence"/>
</dbReference>
<dbReference type="InterPro" id="IPR050909">
    <property type="entry name" value="Bact_Autotransporter_VF"/>
</dbReference>
<accession>A0A2N7VM42</accession>
<dbReference type="SMART" id="SM00912">
    <property type="entry name" value="Haemagg_act"/>
    <property type="match status" value="1"/>
</dbReference>
<evidence type="ECO:0000313" key="3">
    <source>
        <dbReference type="EMBL" id="PMS18241.1"/>
    </source>
</evidence>
<dbReference type="PANTHER" id="PTHR12338:SF5">
    <property type="entry name" value="ANTIGEN 43-RELATED"/>
    <property type="match status" value="1"/>
</dbReference>
<feature type="signal peptide" evidence="1">
    <location>
        <begin position="1"/>
        <end position="32"/>
    </location>
</feature>
<dbReference type="RefSeq" id="WP_102612216.1">
    <property type="nucleotide sequence ID" value="NZ_CADIKD010000022.1"/>
</dbReference>
<dbReference type="NCBIfam" id="TIGR01901">
    <property type="entry name" value="adhes_NPXG"/>
    <property type="match status" value="1"/>
</dbReference>
<gene>
    <name evidence="3" type="ORF">C0Z19_23370</name>
</gene>
<organism evidence="3 4">
    <name type="scientific">Trinickia soli</name>
    <dbReference type="NCBI Taxonomy" id="380675"/>
    <lineage>
        <taxon>Bacteria</taxon>
        <taxon>Pseudomonadati</taxon>
        <taxon>Pseudomonadota</taxon>
        <taxon>Betaproteobacteria</taxon>
        <taxon>Burkholderiales</taxon>
        <taxon>Burkholderiaceae</taxon>
        <taxon>Trinickia</taxon>
    </lineage>
</organism>
<dbReference type="AlphaFoldDB" id="A0A2N7VM42"/>
<comment type="caution">
    <text evidence="3">The sequence shown here is derived from an EMBL/GenBank/DDBJ whole genome shotgun (WGS) entry which is preliminary data.</text>
</comment>
<dbReference type="Gene3D" id="2.160.20.10">
    <property type="entry name" value="Single-stranded right-handed beta-helix, Pectin lyase-like"/>
    <property type="match status" value="1"/>
</dbReference>
<dbReference type="EMBL" id="PNYB01000026">
    <property type="protein sequence ID" value="PMS18241.1"/>
    <property type="molecule type" value="Genomic_DNA"/>
</dbReference>
<dbReference type="Gene3D" id="2.160.20.110">
    <property type="match status" value="1"/>
</dbReference>
<dbReference type="PANTHER" id="PTHR12338">
    <property type="entry name" value="AUTOTRANSPORTER"/>
    <property type="match status" value="1"/>
</dbReference>
<dbReference type="InterPro" id="IPR008638">
    <property type="entry name" value="FhaB/CdiA-like_TPS"/>
</dbReference>
<name>A0A2N7VM42_9BURK</name>
<feature type="chain" id="PRO_5014640356" evidence="1">
    <location>
        <begin position="33"/>
        <end position="794"/>
    </location>
</feature>
<sequence>MRVKEAKQIPIKPTVIAIVFAALYGAIPSAHAGALPTGGRFVAGNGSIAQSGNSVTINQNSSRGVVDWNSFSIDRGNAVTFNNGTGATLNRVTGGDTSMIMGALSATGSVYLINPQGVVIGNNGTVTTGGRFVASTLDTDNASFMNGGPLTFTGSSSRRVVNLGQIGSTHGDVFLVSAAEVDNFGGISAPDGTAEIAAGRKILLQDSSTGRQVFVQSGSHGTVWNQGDIAAAQINLQAADGNIFALAGNHAAPRATGTATRDGHIWIVADQGNVNLSGLFSAYNANDSSGGTIDTVARNLAFPDIGPTVIGGVWNITTPSYKLGAPSGRAFAQTLNGGTAINVQTTGADGSNGNIEVASNLGWDGAGSLTLGAYNTVTVDSGVTIRNQANGNLTLRADNTGIDNGGSVINNGSIDWSKSTGIVNLLYDMNGSYAAGTQLANANWKAPAFSALTTQMTAYQLVNSWADIDSVGSLPASTYSTNYALGKDFDASVFGMAIGYNGLEQPKSPFEGQFDGMGHTIENGTVPGGLFGLIGQQGVVRNLTMTNTGRDFGLAEDPAGILASVSQGTISNVFVSGNMVGYTSAAGNSGGPPVGGLVGINEGLIERSGSSATISNNGVSGGLVGSNTGSIVQSFASGNVSGDSITEPGGLVGDNAGSISQSYATGTVSGLSYYAGGLVATNSGTIDESFATTNVTSIFIDPHYPPQLGGIAGANTGTIGQNVYWDVDTTGQASGGPGTLSANGLSHAQMSNPASFPGWDFSSGGVWAMPSGAAHPVLRWQLQPSSNAGGGAAL</sequence>
<dbReference type="InterPro" id="IPR012334">
    <property type="entry name" value="Pectin_lyas_fold"/>
</dbReference>
<evidence type="ECO:0000313" key="4">
    <source>
        <dbReference type="Proteomes" id="UP000235347"/>
    </source>
</evidence>
<reference evidence="3 4" key="1">
    <citation type="submission" date="2018-01" db="EMBL/GenBank/DDBJ databases">
        <title>Whole genome analyses suggest that Burkholderia sensu lato contains two further novel genera in the rhizoxinica-symbiotica group Mycetohabitans gen. nov., and Trinickia gen. nov.: implications for the evolution of diazotrophy and nodulation in the Burkholderiaceae.</title>
        <authorList>
            <person name="Estrada-de los Santos P."/>
            <person name="Palmer M."/>
            <person name="Chavez-Ramirez B."/>
            <person name="Beukes C."/>
            <person name="Steenkamp E.T."/>
            <person name="Hirsch A.M."/>
            <person name="Manyaka P."/>
            <person name="Maluk M."/>
            <person name="Lafos M."/>
            <person name="Crook M."/>
            <person name="Gross E."/>
            <person name="Simon M.F."/>
            <person name="Bueno dos Reis Junior F."/>
            <person name="Poole P.S."/>
            <person name="Venter S.N."/>
            <person name="James E.K."/>
        </authorList>
    </citation>
    <scope>NUCLEOTIDE SEQUENCE [LARGE SCALE GENOMIC DNA]</scope>
    <source>
        <strain evidence="3 4">GP25-8</strain>
    </source>
</reference>